<organism evidence="1 2">
    <name type="scientific">Stieleria varia</name>
    <dbReference type="NCBI Taxonomy" id="2528005"/>
    <lineage>
        <taxon>Bacteria</taxon>
        <taxon>Pseudomonadati</taxon>
        <taxon>Planctomycetota</taxon>
        <taxon>Planctomycetia</taxon>
        <taxon>Pirellulales</taxon>
        <taxon>Pirellulaceae</taxon>
        <taxon>Stieleria</taxon>
    </lineage>
</organism>
<dbReference type="PROSITE" id="PS51257">
    <property type="entry name" value="PROKAR_LIPOPROTEIN"/>
    <property type="match status" value="1"/>
</dbReference>
<accession>A0A5C6AJK3</accession>
<protein>
    <submittedName>
        <fullName evidence="1">Uncharacterized protein</fullName>
    </submittedName>
</protein>
<gene>
    <name evidence="1" type="ORF">Pla52n_48960</name>
</gene>
<dbReference type="Proteomes" id="UP000320176">
    <property type="component" value="Unassembled WGS sequence"/>
</dbReference>
<dbReference type="EMBL" id="SJPN01000006">
    <property type="protein sequence ID" value="TWT98383.1"/>
    <property type="molecule type" value="Genomic_DNA"/>
</dbReference>
<dbReference type="AlphaFoldDB" id="A0A5C6AJK3"/>
<keyword evidence="2" id="KW-1185">Reference proteome</keyword>
<evidence type="ECO:0000313" key="2">
    <source>
        <dbReference type="Proteomes" id="UP000320176"/>
    </source>
</evidence>
<proteinExistence type="predicted"/>
<evidence type="ECO:0000313" key="1">
    <source>
        <dbReference type="EMBL" id="TWT98383.1"/>
    </source>
</evidence>
<sequence length="233" mass="26238">MHRTYLLVLFCFIVPFSTGCDPRRNMTPKQIVDSPSGFHFSENEYPIASATVAGWLNDPDWCDEFNNGKGKSLQWSLEIVGASIPADDLGSPRVTFDGLDIDVARWQDLDGFNQSWSDWKNHRTGDQYARTYHSGHDPVELGELRVIARHQDQFRVAAHGGMQNTTPFELDATFTFMKITVIGNAMDDQKSLQQRLDDALPDNDLVLSTFERKVVGDRKLATATFVPPQTEGK</sequence>
<name>A0A5C6AJK3_9BACT</name>
<comment type="caution">
    <text evidence="1">The sequence shown here is derived from an EMBL/GenBank/DDBJ whole genome shotgun (WGS) entry which is preliminary data.</text>
</comment>
<reference evidence="1 2" key="1">
    <citation type="submission" date="2019-02" db="EMBL/GenBank/DDBJ databases">
        <title>Deep-cultivation of Planctomycetes and their phenomic and genomic characterization uncovers novel biology.</title>
        <authorList>
            <person name="Wiegand S."/>
            <person name="Jogler M."/>
            <person name="Boedeker C."/>
            <person name="Pinto D."/>
            <person name="Vollmers J."/>
            <person name="Rivas-Marin E."/>
            <person name="Kohn T."/>
            <person name="Peeters S.H."/>
            <person name="Heuer A."/>
            <person name="Rast P."/>
            <person name="Oberbeckmann S."/>
            <person name="Bunk B."/>
            <person name="Jeske O."/>
            <person name="Meyerdierks A."/>
            <person name="Storesund J.E."/>
            <person name="Kallscheuer N."/>
            <person name="Luecker S."/>
            <person name="Lage O.M."/>
            <person name="Pohl T."/>
            <person name="Merkel B.J."/>
            <person name="Hornburger P."/>
            <person name="Mueller R.-W."/>
            <person name="Bruemmer F."/>
            <person name="Labrenz M."/>
            <person name="Spormann A.M."/>
            <person name="Op Den Camp H."/>
            <person name="Overmann J."/>
            <person name="Amann R."/>
            <person name="Jetten M.S.M."/>
            <person name="Mascher T."/>
            <person name="Medema M.H."/>
            <person name="Devos D.P."/>
            <person name="Kaster A.-K."/>
            <person name="Ovreas L."/>
            <person name="Rohde M."/>
            <person name="Galperin M.Y."/>
            <person name="Jogler C."/>
        </authorList>
    </citation>
    <scope>NUCLEOTIDE SEQUENCE [LARGE SCALE GENOMIC DNA]</scope>
    <source>
        <strain evidence="1 2">Pla52n</strain>
    </source>
</reference>